<dbReference type="PANTHER" id="PTHR36451:SF1">
    <property type="entry name" value="OMEGA-HYDROXY-BETA-DIHYDROMENAQUINONE-9 SULFOTRANSFERASE STF3"/>
    <property type="match status" value="1"/>
</dbReference>
<dbReference type="InterPro" id="IPR027417">
    <property type="entry name" value="P-loop_NTPase"/>
</dbReference>
<keyword evidence="1" id="KW-0808">Transferase</keyword>
<dbReference type="OrthoDB" id="9815894at2"/>
<evidence type="ECO:0000313" key="2">
    <source>
        <dbReference type="Proteomes" id="UP000265509"/>
    </source>
</evidence>
<sequence>MSDSEPRSAMSQFLGLASLLRLLRRWPVERGYRAYALKRLLFSALVEPFRCYEELRWGKTVSQTPLAAPPVFLLGMGRSGTTHLHYLFWQDPRFGFVTNYQASLHPVAMIGRGWLKRKVAAGMPDKRPMDNVAVSLDAPQEEELALATISEHAAFHSASFPRALPDIYDRYVTELGRDEKELEHWQQAYMAVLRKATLLAEGRRLVLKTPAHTGRVALLNEMFPGAKYVYIVRNPYSVYQSMRNMYRLILPGQTFQAIDWDAIDRWIVDAYQKLLGKYLEQRQLIPAENLVEIRFEDLEARPLECMQAIYSQLQLGPFNEVAPRLRTYLDGLQGYTKNRFEFPADVVDTVNTHWGFAFEAFGYSKLTGGDQGYQAPSPAPPTTGQTSEK</sequence>
<reference evidence="1 2" key="1">
    <citation type="submission" date="2018-07" db="EMBL/GenBank/DDBJ databases">
        <title>Halioglobus sp. genome submission.</title>
        <authorList>
            <person name="Ye M.-Q."/>
            <person name="Du Z.-J."/>
        </authorList>
    </citation>
    <scope>NUCLEOTIDE SEQUENCE [LARGE SCALE GENOMIC DNA]</scope>
    <source>
        <strain evidence="1 2">U0301</strain>
    </source>
</reference>
<dbReference type="GO" id="GO:0016740">
    <property type="term" value="F:transferase activity"/>
    <property type="evidence" value="ECO:0007669"/>
    <property type="project" value="UniProtKB-KW"/>
</dbReference>
<organism evidence="1 2">
    <name type="scientific">Seongchinamella sediminis</name>
    <dbReference type="NCBI Taxonomy" id="2283635"/>
    <lineage>
        <taxon>Bacteria</taxon>
        <taxon>Pseudomonadati</taxon>
        <taxon>Pseudomonadota</taxon>
        <taxon>Gammaproteobacteria</taxon>
        <taxon>Cellvibrionales</taxon>
        <taxon>Halieaceae</taxon>
        <taxon>Seongchinamella</taxon>
    </lineage>
</organism>
<dbReference type="Pfam" id="PF13469">
    <property type="entry name" value="Sulfotransfer_3"/>
    <property type="match status" value="1"/>
</dbReference>
<name>A0A3L7DSJ7_9GAMM</name>
<dbReference type="EMBL" id="QRAN01000025">
    <property type="protein sequence ID" value="RLQ20488.1"/>
    <property type="molecule type" value="Genomic_DNA"/>
</dbReference>
<dbReference type="SUPFAM" id="SSF52540">
    <property type="entry name" value="P-loop containing nucleoside triphosphate hydrolases"/>
    <property type="match status" value="1"/>
</dbReference>
<dbReference type="InterPro" id="IPR052736">
    <property type="entry name" value="Stf3_sulfotransferase"/>
</dbReference>
<comment type="caution">
    <text evidence="1">The sequence shown here is derived from an EMBL/GenBank/DDBJ whole genome shotgun (WGS) entry which is preliminary data.</text>
</comment>
<gene>
    <name evidence="1" type="ORF">DWB85_17205</name>
</gene>
<evidence type="ECO:0000313" key="1">
    <source>
        <dbReference type="EMBL" id="RLQ20488.1"/>
    </source>
</evidence>
<keyword evidence="2" id="KW-1185">Reference proteome</keyword>
<protein>
    <submittedName>
        <fullName evidence="1">Sulfotransferase</fullName>
    </submittedName>
</protein>
<dbReference type="Gene3D" id="3.40.50.300">
    <property type="entry name" value="P-loop containing nucleotide triphosphate hydrolases"/>
    <property type="match status" value="1"/>
</dbReference>
<accession>A0A3L7DSJ7</accession>
<dbReference type="PANTHER" id="PTHR36451">
    <property type="entry name" value="PAPS-DEPENDENT SULFOTRANSFERASE STF3"/>
    <property type="match status" value="1"/>
</dbReference>
<dbReference type="Proteomes" id="UP000265509">
    <property type="component" value="Unassembled WGS sequence"/>
</dbReference>
<proteinExistence type="predicted"/>
<dbReference type="RefSeq" id="WP_117957003.1">
    <property type="nucleotide sequence ID" value="NZ_QRAN01000025.1"/>
</dbReference>
<dbReference type="AlphaFoldDB" id="A0A3L7DSJ7"/>